<dbReference type="AlphaFoldDB" id="A0A6P1MCC5"/>
<dbReference type="KEGG" id="taer:GT409_15385"/>
<organism evidence="2 3">
    <name type="scientific">Tichowtungia aerotolerans</name>
    <dbReference type="NCBI Taxonomy" id="2697043"/>
    <lineage>
        <taxon>Bacteria</taxon>
        <taxon>Pseudomonadati</taxon>
        <taxon>Kiritimatiellota</taxon>
        <taxon>Tichowtungiia</taxon>
        <taxon>Tichowtungiales</taxon>
        <taxon>Tichowtungiaceae</taxon>
        <taxon>Tichowtungia</taxon>
    </lineage>
</organism>
<sequence>MKETLKKLVHRKHVCSAEAAAVSIVVHILLILLAGSVVAVRYVQKRDAEMDVVITEPKLERRQLQLPQKLDRVRRTTRRPKILSTKASASATEFSVPEMGNVGEVSSQKFDSPFARGVRDFRVLTAGIGIGAPKFKFLGIRGEGEKVVFILDGSEKMLSEESGGADACEYIRTQLNQVVSELPSSVLFNVLLYDGETVDEFRPHMVPVTATNRSALAEWLAPFWKAGPEAGLSEDQNTYVPETVYETAIGDETREWVRSLQAALEQRPDTVFVVSRDWGRHSLSREKGMRLVDFTLWQLLSGNGGSSVGGSSALAADRELRDSLIQQAVEAVQEEDDVRSLTNDPEQFLRDLISYIQYSEDQIYDHIDAVVQSMYTQVNMAPPWIHFVRLVPDEDDGVIDDAVSKMSELTRIYGGEFAFLNGKDAVRRVAGGGDEPSDDEAAILADVDEEKSEAPESGIEFYNIRDRGSRIAFVLDASEDVVEEAVGGTNAFEFLKQQLVGMSATMTTGTLFNVIISDEDNVFAFKPEMAAFGGVAELGEWLTDILPGQLPETNRYEASSVYDSPLGADVQGFPLALQVAMEQKADLIFTVGTGMGRLKVGKEKARRLLNFSILDALGGDTDEELQGETEEGELVTVTSSTSPESNVKDLLLPLENDKEQRDELIRQALMRIQSEMDKRKKAGLPPGFVHSILDYIEYTPQQIVDHLMEVGKVQYPADDDGAVLPRVHFAVLLEPGGRMQRDEFRVLRRLAQSCSGEIKMVYGADTEKEMRKLNRMLDLYP</sequence>
<keyword evidence="3" id="KW-1185">Reference proteome</keyword>
<keyword evidence="1" id="KW-0472">Membrane</keyword>
<feature type="transmembrane region" description="Helical" evidence="1">
    <location>
        <begin position="21"/>
        <end position="43"/>
    </location>
</feature>
<dbReference type="EMBL" id="CP047593">
    <property type="protein sequence ID" value="QHI70763.1"/>
    <property type="molecule type" value="Genomic_DNA"/>
</dbReference>
<protein>
    <recommendedName>
        <fullName evidence="4">VWFA domain-containing protein</fullName>
    </recommendedName>
</protein>
<name>A0A6P1MCC5_9BACT</name>
<evidence type="ECO:0008006" key="4">
    <source>
        <dbReference type="Google" id="ProtNLM"/>
    </source>
</evidence>
<keyword evidence="1" id="KW-0812">Transmembrane</keyword>
<gene>
    <name evidence="2" type="ORF">GT409_15385</name>
</gene>
<accession>A0A6P1MCC5</accession>
<dbReference type="Proteomes" id="UP000464954">
    <property type="component" value="Chromosome"/>
</dbReference>
<keyword evidence="1" id="KW-1133">Transmembrane helix</keyword>
<evidence type="ECO:0000313" key="3">
    <source>
        <dbReference type="Proteomes" id="UP000464954"/>
    </source>
</evidence>
<evidence type="ECO:0000256" key="1">
    <source>
        <dbReference type="SAM" id="Phobius"/>
    </source>
</evidence>
<evidence type="ECO:0000313" key="2">
    <source>
        <dbReference type="EMBL" id="QHI70763.1"/>
    </source>
</evidence>
<proteinExistence type="predicted"/>
<reference evidence="2 3" key="1">
    <citation type="submission" date="2020-01" db="EMBL/GenBank/DDBJ databases">
        <title>Ponticoccus aerotolerans gen. nov., sp. nov., an anaerobic bacterium and proposal of Ponticoccusceae fam. nov., Ponticoccusles ord. nov. and Ponticoccuse classis nov. in the phylum Kiritimatiellaeota.</title>
        <authorList>
            <person name="Zhou L.Y."/>
            <person name="Du Z.J."/>
        </authorList>
    </citation>
    <scope>NUCLEOTIDE SEQUENCE [LARGE SCALE GENOMIC DNA]</scope>
    <source>
        <strain evidence="2 3">S-5007</strain>
    </source>
</reference>
<dbReference type="RefSeq" id="WP_160629935.1">
    <property type="nucleotide sequence ID" value="NZ_CP047593.1"/>
</dbReference>